<dbReference type="Proteomes" id="UP000035034">
    <property type="component" value="Unassembled WGS sequence"/>
</dbReference>
<dbReference type="EMBL" id="BAEH01000121">
    <property type="protein sequence ID" value="GAB20610.1"/>
    <property type="molecule type" value="Genomic_DNA"/>
</dbReference>
<dbReference type="AlphaFoldDB" id="H0R6A9"/>
<dbReference type="eggNOG" id="ENOG5032A6F">
    <property type="taxonomic scope" value="Bacteria"/>
</dbReference>
<dbReference type="RefSeq" id="WP_007319945.1">
    <property type="nucleotide sequence ID" value="NZ_BAEH01000121.1"/>
</dbReference>
<gene>
    <name evidence="1" type="ORF">GOEFS_121_00120</name>
</gene>
<keyword evidence="2" id="KW-1185">Reference proteome</keyword>
<proteinExistence type="predicted"/>
<dbReference type="STRING" id="1077974.GOEFS_121_00120"/>
<accession>H0R6A9</accession>
<sequence length="212" mass="22034">MTTTLVDPWVERQIRQGRLAPGARGLSRAEAADQHNAANALTPEDHDYLYSPGQAQDVALAALSMVGVDLPVGTRVVLTDVVAGRCGRAYRANAGQVEAAVEEHRLTTGEAISAAGIVGAGTASADTAGGVADGRYRGNTAIKHADAVTGYVVLPVSVDGNSISVLGQTYMLTPTATGGTADILGQRVTLTANTLYYHLPAHVRAEWFGHTE</sequence>
<organism evidence="1 2">
    <name type="scientific">Gordonia effusa NBRC 100432</name>
    <dbReference type="NCBI Taxonomy" id="1077974"/>
    <lineage>
        <taxon>Bacteria</taxon>
        <taxon>Bacillati</taxon>
        <taxon>Actinomycetota</taxon>
        <taxon>Actinomycetes</taxon>
        <taxon>Mycobacteriales</taxon>
        <taxon>Gordoniaceae</taxon>
        <taxon>Gordonia</taxon>
    </lineage>
</organism>
<name>H0R6A9_9ACTN</name>
<evidence type="ECO:0000313" key="1">
    <source>
        <dbReference type="EMBL" id="GAB20610.1"/>
    </source>
</evidence>
<protein>
    <submittedName>
        <fullName evidence="1">Uncharacterized protein</fullName>
    </submittedName>
</protein>
<comment type="caution">
    <text evidence="1">The sequence shown here is derived from an EMBL/GenBank/DDBJ whole genome shotgun (WGS) entry which is preliminary data.</text>
</comment>
<evidence type="ECO:0000313" key="2">
    <source>
        <dbReference type="Proteomes" id="UP000035034"/>
    </source>
</evidence>
<reference evidence="1 2" key="1">
    <citation type="submission" date="2011-12" db="EMBL/GenBank/DDBJ databases">
        <title>Whole genome shotgun sequence of Gordonia effusa NBRC 100432.</title>
        <authorList>
            <person name="Yoshida I."/>
            <person name="Takarada H."/>
            <person name="Hosoyama A."/>
            <person name="Tsuchikane K."/>
            <person name="Katsumata H."/>
            <person name="Yamazaki S."/>
            <person name="Fujita N."/>
        </authorList>
    </citation>
    <scope>NUCLEOTIDE SEQUENCE [LARGE SCALE GENOMIC DNA]</scope>
    <source>
        <strain evidence="1 2">NBRC 100432</strain>
    </source>
</reference>